<keyword evidence="2" id="KW-1133">Transmembrane helix</keyword>
<feature type="region of interest" description="Disordered" evidence="1">
    <location>
        <begin position="182"/>
        <end position="211"/>
    </location>
</feature>
<evidence type="ECO:0000313" key="4">
    <source>
        <dbReference type="Proteomes" id="UP000322225"/>
    </source>
</evidence>
<feature type="compositionally biased region" description="Polar residues" evidence="1">
    <location>
        <begin position="675"/>
        <end position="684"/>
    </location>
</feature>
<dbReference type="KEGG" id="ksn:43587279"/>
<evidence type="ECO:0000313" key="3">
    <source>
        <dbReference type="EMBL" id="WWD20664.1"/>
    </source>
</evidence>
<feature type="compositionally biased region" description="Low complexity" evidence="1">
    <location>
        <begin position="557"/>
        <end position="569"/>
    </location>
</feature>
<dbReference type="Proteomes" id="UP000322225">
    <property type="component" value="Chromosome 9"/>
</dbReference>
<feature type="compositionally biased region" description="Low complexity" evidence="1">
    <location>
        <begin position="140"/>
        <end position="160"/>
    </location>
</feature>
<feature type="transmembrane region" description="Helical" evidence="2">
    <location>
        <begin position="214"/>
        <end position="236"/>
    </location>
</feature>
<keyword evidence="4" id="KW-1185">Reference proteome</keyword>
<reference evidence="3" key="2">
    <citation type="submission" date="2024-01" db="EMBL/GenBank/DDBJ databases">
        <title>Comparative genomics of Cryptococcus and Kwoniella reveals pathogenesis evolution and contrasting modes of karyotype evolution via chromosome fusion or intercentromeric recombination.</title>
        <authorList>
            <person name="Coelho M.A."/>
            <person name="David-Palma M."/>
            <person name="Shea T."/>
            <person name="Bowers K."/>
            <person name="McGinley-Smith S."/>
            <person name="Mohammad A.W."/>
            <person name="Gnirke A."/>
            <person name="Yurkov A.M."/>
            <person name="Nowrousian M."/>
            <person name="Sun S."/>
            <person name="Cuomo C.A."/>
            <person name="Heitman J."/>
        </authorList>
    </citation>
    <scope>NUCLEOTIDE SEQUENCE</scope>
    <source>
        <strain evidence="3">CBS 12478</strain>
    </source>
</reference>
<name>A0A5M6C3C9_9TREE</name>
<feature type="compositionally biased region" description="Polar residues" evidence="1">
    <location>
        <begin position="479"/>
        <end position="493"/>
    </location>
</feature>
<dbReference type="RefSeq" id="XP_031862482.1">
    <property type="nucleotide sequence ID" value="XM_032003160.1"/>
</dbReference>
<evidence type="ECO:0000256" key="2">
    <source>
        <dbReference type="SAM" id="Phobius"/>
    </source>
</evidence>
<feature type="region of interest" description="Disordered" evidence="1">
    <location>
        <begin position="362"/>
        <end position="462"/>
    </location>
</feature>
<accession>A0A5M6C3C9</accession>
<feature type="region of interest" description="Disordered" evidence="1">
    <location>
        <begin position="110"/>
        <end position="170"/>
    </location>
</feature>
<evidence type="ECO:0000256" key="1">
    <source>
        <dbReference type="SAM" id="MobiDB-lite"/>
    </source>
</evidence>
<feature type="compositionally biased region" description="Polar residues" evidence="1">
    <location>
        <begin position="110"/>
        <end position="139"/>
    </location>
</feature>
<dbReference type="OrthoDB" id="2576153at2759"/>
<reference evidence="3" key="1">
    <citation type="submission" date="2017-08" db="EMBL/GenBank/DDBJ databases">
        <authorList>
            <person name="Cuomo C."/>
            <person name="Billmyre B."/>
            <person name="Heitman J."/>
        </authorList>
    </citation>
    <scope>NUCLEOTIDE SEQUENCE</scope>
    <source>
        <strain evidence="3">CBS 12478</strain>
    </source>
</reference>
<dbReference type="EMBL" id="CP144059">
    <property type="protein sequence ID" value="WWD20664.1"/>
    <property type="molecule type" value="Genomic_DNA"/>
</dbReference>
<feature type="compositionally biased region" description="Polar residues" evidence="1">
    <location>
        <begin position="538"/>
        <end position="556"/>
    </location>
</feature>
<feature type="region of interest" description="Disordered" evidence="1">
    <location>
        <begin position="474"/>
        <end position="604"/>
    </location>
</feature>
<feature type="compositionally biased region" description="Low complexity" evidence="1">
    <location>
        <begin position="393"/>
        <end position="408"/>
    </location>
</feature>
<dbReference type="GeneID" id="43587279"/>
<sequence>MCELTPSATIWGTTQILFPTITTTTLTTLVPGSALTFTITSIDPSDPQKTSVGAITTTPYETSMVTSEVSVMGTSTKIVPQNTLYYPCPTSTSTDVTTSASSTIDDAINSSESQAIPGGTTTSQDGQPSSTRASAGHPSQSTRSLTATGTTSAGQSSSPSVADKQEQSSNHATTFTLGSTATSSSLFSPLQTTSGNTSLSQEGSTPSHSHKSAAIAGGVVGGLIGLVLLFVIFFFLRRRNARQARQKNDSHGDETDGDFWERRFRELEAEGEGVIGGSGGRDEKGGDDWDLSSSRKLHLTLNLESKNLSLSPRPPSRLSTISSFFTKFNNNQSSPFLHRQSLTQPERRSMFLGLSVGNMKNFSRPLGSHSPAGGESILPSKSSTSSRSRRSRNSSTTSKSPKRTSTGSALTKRVSAFILPSTREVAMDDEDVPSPPLPQDGFQLAPRIRRSDEADEMDGRRGMEWMRSIRVSEGDNRDWTQQGWNNTIASPTERTNEDSLGRGGPRPPPPRPLTVLSQPPEEAMDNQHLATLRREPSQSRSDSSNKVVGSSKQARQLSPLSTDSTLDTSRQFGGGLLSPIMPSPTSSMKKNLESRGKQVPQLSLSRQATTPSLWLDAELFARFDGQSDMAVYGGVVDESARAMSLADEKTSQRARGASDDLNSNESHDHLERSQRSSAGSSIGVSTEEVSDAKIGIAERSAVTPQLPVIQLGSSRLSQWDAVVGRN</sequence>
<feature type="region of interest" description="Disordered" evidence="1">
    <location>
        <begin position="643"/>
        <end position="686"/>
    </location>
</feature>
<dbReference type="AlphaFoldDB" id="A0A5M6C3C9"/>
<organism evidence="3 4">
    <name type="scientific">Kwoniella shandongensis</name>
    <dbReference type="NCBI Taxonomy" id="1734106"/>
    <lineage>
        <taxon>Eukaryota</taxon>
        <taxon>Fungi</taxon>
        <taxon>Dikarya</taxon>
        <taxon>Basidiomycota</taxon>
        <taxon>Agaricomycotina</taxon>
        <taxon>Tremellomycetes</taxon>
        <taxon>Tremellales</taxon>
        <taxon>Cryptococcaceae</taxon>
        <taxon>Kwoniella</taxon>
    </lineage>
</organism>
<keyword evidence="2" id="KW-0812">Transmembrane</keyword>
<feature type="compositionally biased region" description="Basic and acidic residues" evidence="1">
    <location>
        <begin position="665"/>
        <end position="674"/>
    </location>
</feature>
<feature type="compositionally biased region" description="Basic and acidic residues" evidence="1">
    <location>
        <begin position="449"/>
        <end position="462"/>
    </location>
</feature>
<protein>
    <submittedName>
        <fullName evidence="3">Uncharacterized protein</fullName>
    </submittedName>
</protein>
<feature type="compositionally biased region" description="Polar residues" evidence="1">
    <location>
        <begin position="182"/>
        <end position="207"/>
    </location>
</feature>
<gene>
    <name evidence="3" type="ORF">CI109_105140</name>
</gene>
<proteinExistence type="predicted"/>
<keyword evidence="2" id="KW-0472">Membrane</keyword>